<proteinExistence type="inferred from homology"/>
<dbReference type="InterPro" id="IPR050259">
    <property type="entry name" value="SDR"/>
</dbReference>
<dbReference type="InterPro" id="IPR036291">
    <property type="entry name" value="NAD(P)-bd_dom_sf"/>
</dbReference>
<dbReference type="InterPro" id="IPR002347">
    <property type="entry name" value="SDR_fam"/>
</dbReference>
<dbReference type="GO" id="GO:0016491">
    <property type="term" value="F:oxidoreductase activity"/>
    <property type="evidence" value="ECO:0007669"/>
    <property type="project" value="UniProtKB-KW"/>
</dbReference>
<dbReference type="PRINTS" id="PR00080">
    <property type="entry name" value="SDRFAMILY"/>
</dbReference>
<sequence length="254" mass="26348">MNDNAPRHAVITGGGTGIGAAIARRLAAEGMDVTLMGRRAGPLEDTAARIPGARAITADVTDADAVAAAFTEARSAHGPVDVLVNNAGAARTAPFHRLSAGDWQAMLDVNLSGVFHCMQAAVADMRESGSGRVVNIASTAALKGYPYVAGYCAAKHGVVGLTRAVALELARERITVNAVCPGYTDTELVANALDTITEKTGRSREEALQEFVKVNPQRRLVQPEEVAETVAWLCRANAAAVTGQAISVSGGEVM</sequence>
<dbReference type="Pfam" id="PF00106">
    <property type="entry name" value="adh_short"/>
    <property type="match status" value="1"/>
</dbReference>
<accession>A0A5B8RCG2</accession>
<organism evidence="3">
    <name type="scientific">uncultured organism</name>
    <dbReference type="NCBI Taxonomy" id="155900"/>
    <lineage>
        <taxon>unclassified sequences</taxon>
        <taxon>environmental samples</taxon>
    </lineage>
</organism>
<name>A0A5B8RCG2_9ZZZZ</name>
<evidence type="ECO:0000256" key="1">
    <source>
        <dbReference type="ARBA" id="ARBA00006484"/>
    </source>
</evidence>
<dbReference type="InterPro" id="IPR057326">
    <property type="entry name" value="KR_dom"/>
</dbReference>
<evidence type="ECO:0000259" key="2">
    <source>
        <dbReference type="SMART" id="SM00822"/>
    </source>
</evidence>
<dbReference type="PANTHER" id="PTHR42879:SF2">
    <property type="entry name" value="3-OXOACYL-[ACYL-CARRIER-PROTEIN] REDUCTASE FABG"/>
    <property type="match status" value="1"/>
</dbReference>
<evidence type="ECO:0000313" key="3">
    <source>
        <dbReference type="EMBL" id="QEA05783.1"/>
    </source>
</evidence>
<dbReference type="InterPro" id="IPR020904">
    <property type="entry name" value="Sc_DH/Rdtase_CS"/>
</dbReference>
<feature type="domain" description="Ketoreductase" evidence="2">
    <location>
        <begin position="7"/>
        <end position="179"/>
    </location>
</feature>
<dbReference type="SMART" id="SM00822">
    <property type="entry name" value="PKS_KR"/>
    <property type="match status" value="1"/>
</dbReference>
<dbReference type="PROSITE" id="PS00061">
    <property type="entry name" value="ADH_SHORT"/>
    <property type="match status" value="1"/>
</dbReference>
<keyword evidence="3" id="KW-0560">Oxidoreductase</keyword>
<dbReference type="AlphaFoldDB" id="A0A5B8RCG2"/>
<dbReference type="NCBIfam" id="NF009466">
    <property type="entry name" value="PRK12826.1-2"/>
    <property type="match status" value="1"/>
</dbReference>
<protein>
    <submittedName>
        <fullName evidence="3">Putative ketoacyl reductase</fullName>
        <ecNumber evidence="3">1.3.1.-</ecNumber>
    </submittedName>
</protein>
<dbReference type="PANTHER" id="PTHR42879">
    <property type="entry name" value="3-OXOACYL-(ACYL-CARRIER-PROTEIN) REDUCTASE"/>
    <property type="match status" value="1"/>
</dbReference>
<dbReference type="PRINTS" id="PR00081">
    <property type="entry name" value="GDHRDH"/>
</dbReference>
<reference evidence="3" key="1">
    <citation type="submission" date="2019-06" db="EMBL/GenBank/DDBJ databases">
        <authorList>
            <person name="Murdoch R.W."/>
            <person name="Fathepure B."/>
        </authorList>
    </citation>
    <scope>NUCLEOTIDE SEQUENCE</scope>
</reference>
<dbReference type="Gene3D" id="3.40.50.720">
    <property type="entry name" value="NAD(P)-binding Rossmann-like Domain"/>
    <property type="match status" value="1"/>
</dbReference>
<gene>
    <name evidence="3" type="primary">actIII_3</name>
    <name evidence="3" type="ORF">KBTEX_02107</name>
</gene>
<dbReference type="SUPFAM" id="SSF51735">
    <property type="entry name" value="NAD(P)-binding Rossmann-fold domains"/>
    <property type="match status" value="1"/>
</dbReference>
<comment type="similarity">
    <text evidence="1">Belongs to the short-chain dehydrogenases/reductases (SDR) family.</text>
</comment>
<dbReference type="CDD" id="cd05233">
    <property type="entry name" value="SDR_c"/>
    <property type="match status" value="1"/>
</dbReference>
<dbReference type="FunFam" id="3.40.50.720:FF:000084">
    <property type="entry name" value="Short-chain dehydrogenase reductase"/>
    <property type="match status" value="1"/>
</dbReference>
<dbReference type="EC" id="1.3.1.-" evidence="3"/>
<dbReference type="EMBL" id="MN079110">
    <property type="protein sequence ID" value="QEA05783.1"/>
    <property type="molecule type" value="Genomic_DNA"/>
</dbReference>
<dbReference type="GO" id="GO:0032787">
    <property type="term" value="P:monocarboxylic acid metabolic process"/>
    <property type="evidence" value="ECO:0007669"/>
    <property type="project" value="UniProtKB-ARBA"/>
</dbReference>